<dbReference type="Pfam" id="PF25990">
    <property type="entry name" value="Beta-barrel_YknX"/>
    <property type="match status" value="1"/>
</dbReference>
<keyword evidence="1" id="KW-0175">Coiled coil</keyword>
<evidence type="ECO:0000313" key="6">
    <source>
        <dbReference type="EMBL" id="KUG25798.1"/>
    </source>
</evidence>
<dbReference type="GO" id="GO:0015562">
    <property type="term" value="F:efflux transmembrane transporter activity"/>
    <property type="evidence" value="ECO:0007669"/>
    <property type="project" value="TreeGrafter"/>
</dbReference>
<evidence type="ECO:0000259" key="3">
    <source>
        <dbReference type="Pfam" id="PF25876"/>
    </source>
</evidence>
<organism evidence="6">
    <name type="scientific">hydrocarbon metagenome</name>
    <dbReference type="NCBI Taxonomy" id="938273"/>
    <lineage>
        <taxon>unclassified sequences</taxon>
        <taxon>metagenomes</taxon>
        <taxon>ecological metagenomes</taxon>
    </lineage>
</organism>
<gene>
    <name evidence="6" type="ORF">ASZ90_004372</name>
</gene>
<comment type="caution">
    <text evidence="6">The sequence shown here is derived from an EMBL/GenBank/DDBJ whole genome shotgun (WGS) entry which is preliminary data.</text>
</comment>
<feature type="domain" description="Multidrug resistance protein MdtA-like alpha-helical hairpin" evidence="3">
    <location>
        <begin position="113"/>
        <end position="180"/>
    </location>
</feature>
<dbReference type="InterPro" id="IPR006143">
    <property type="entry name" value="RND_pump_MFP"/>
</dbReference>
<sequence>MANGKKKRSKKKLFIFGGLGLLLLVVVILVVASGNKEVIVSVQTEKVEKKTITQIVSATGKINPVEQVVITPEVTGEIVELPVKEGAKVNRGTLLIRIKPDIYLAQRDRVKAQLESAKANLKVREANLIQVKAEYERMRELFEKGLASDQELEISRSNYLQSEGQYESQKASVTQAEGSLRESEENLAKTAIYSPLNGTVSALNVELGERVLGSGFSQGTNIMTVADLDKMEATVDVDENDVVLVSVGDTARVRIDAFRGREFLGVVTQIGNSAKTSGFGTQDEVVNFEVKIRLLDSSVEIRPGMSCDADIETETRVDVVSVPIQSVTARTIPPKEGEEPNPADKKGPREFVFIIKDNLAKVIPVETGISDDTHIEITSGLEGGETVVSGSYRAISKELEDGTKVSIQGGEGMAQRGNRPPSE</sequence>
<dbReference type="InterPro" id="IPR058624">
    <property type="entry name" value="MdtA-like_HH"/>
</dbReference>
<feature type="region of interest" description="Disordered" evidence="2">
    <location>
        <begin position="403"/>
        <end position="423"/>
    </location>
</feature>
<dbReference type="AlphaFoldDB" id="A0A0W8FY70"/>
<dbReference type="PANTHER" id="PTHR30469">
    <property type="entry name" value="MULTIDRUG RESISTANCE PROTEIN MDTA"/>
    <property type="match status" value="1"/>
</dbReference>
<dbReference type="NCBIfam" id="TIGR01730">
    <property type="entry name" value="RND_mfp"/>
    <property type="match status" value="1"/>
</dbReference>
<dbReference type="InterPro" id="IPR058636">
    <property type="entry name" value="Beta-barrel_YknX"/>
</dbReference>
<accession>A0A0W8FY70</accession>
<evidence type="ECO:0000256" key="1">
    <source>
        <dbReference type="SAM" id="Coils"/>
    </source>
</evidence>
<protein>
    <submittedName>
        <fullName evidence="6">Putative membrane fusion efflux protein</fullName>
    </submittedName>
</protein>
<reference evidence="6" key="1">
    <citation type="journal article" date="2015" name="Proc. Natl. Acad. Sci. U.S.A.">
        <title>Networks of energetic and metabolic interactions define dynamics in microbial communities.</title>
        <authorList>
            <person name="Embree M."/>
            <person name="Liu J.K."/>
            <person name="Al-Bassam M.M."/>
            <person name="Zengler K."/>
        </authorList>
    </citation>
    <scope>NUCLEOTIDE SEQUENCE</scope>
</reference>
<dbReference type="Pfam" id="PF25917">
    <property type="entry name" value="BSH_RND"/>
    <property type="match status" value="1"/>
</dbReference>
<evidence type="ECO:0000259" key="4">
    <source>
        <dbReference type="Pfam" id="PF25917"/>
    </source>
</evidence>
<dbReference type="GO" id="GO:1990281">
    <property type="term" value="C:efflux pump complex"/>
    <property type="evidence" value="ECO:0007669"/>
    <property type="project" value="TreeGrafter"/>
</dbReference>
<dbReference type="SUPFAM" id="SSF111369">
    <property type="entry name" value="HlyD-like secretion proteins"/>
    <property type="match status" value="1"/>
</dbReference>
<dbReference type="Pfam" id="PF25876">
    <property type="entry name" value="HH_MFP_RND"/>
    <property type="match status" value="1"/>
</dbReference>
<feature type="coiled-coil region" evidence="1">
    <location>
        <begin position="107"/>
        <end position="134"/>
    </location>
</feature>
<evidence type="ECO:0000256" key="2">
    <source>
        <dbReference type="SAM" id="MobiDB-lite"/>
    </source>
</evidence>
<dbReference type="Gene3D" id="2.40.30.170">
    <property type="match status" value="1"/>
</dbReference>
<dbReference type="InterPro" id="IPR058625">
    <property type="entry name" value="MdtA-like_BSH"/>
</dbReference>
<dbReference type="Gene3D" id="2.40.420.20">
    <property type="match status" value="1"/>
</dbReference>
<feature type="domain" description="YknX-like beta-barrel" evidence="5">
    <location>
        <begin position="232"/>
        <end position="310"/>
    </location>
</feature>
<name>A0A0W8FY70_9ZZZZ</name>
<feature type="domain" description="Multidrug resistance protein MdtA-like barrel-sandwich hybrid" evidence="4">
    <location>
        <begin position="66"/>
        <end position="211"/>
    </location>
</feature>
<dbReference type="Gene3D" id="2.40.50.100">
    <property type="match status" value="2"/>
</dbReference>
<dbReference type="PANTHER" id="PTHR30469:SF33">
    <property type="entry name" value="SLR1207 PROTEIN"/>
    <property type="match status" value="1"/>
</dbReference>
<proteinExistence type="predicted"/>
<dbReference type="EMBL" id="LNQE01000598">
    <property type="protein sequence ID" value="KUG25798.1"/>
    <property type="molecule type" value="Genomic_DNA"/>
</dbReference>
<evidence type="ECO:0000259" key="5">
    <source>
        <dbReference type="Pfam" id="PF25990"/>
    </source>
</evidence>